<evidence type="ECO:0000313" key="1">
    <source>
        <dbReference type="EMBL" id="SQD78345.1"/>
    </source>
</evidence>
<sequence length="57" mass="6587">MIVFDSFEELQPCNPSAAVNINNESLFISNFLFNSELFDNTIIHKIRRLGVRNGMRL</sequence>
<reference evidence="2" key="1">
    <citation type="submission" date="2018-05" db="EMBL/GenBank/DDBJ databases">
        <authorList>
            <person name="Cea G.-C."/>
            <person name="William W."/>
        </authorList>
    </citation>
    <scope>NUCLEOTIDE SEQUENCE [LARGE SCALE GENOMIC DNA]</scope>
    <source>
        <strain evidence="2">DB21MT 5</strain>
    </source>
</reference>
<accession>A0A330LW93</accession>
<gene>
    <name evidence="1" type="ORF">MORIYA_1867</name>
</gene>
<name>A0A330LW93_9GAMM</name>
<proteinExistence type="predicted"/>
<dbReference type="Proteomes" id="UP000250163">
    <property type="component" value="Chromosome MORIYA"/>
</dbReference>
<keyword evidence="2" id="KW-1185">Reference proteome</keyword>
<protein>
    <submittedName>
        <fullName evidence="1">Uncharacterized protein</fullName>
    </submittedName>
</protein>
<dbReference type="AlphaFoldDB" id="A0A330LW93"/>
<evidence type="ECO:0000313" key="2">
    <source>
        <dbReference type="Proteomes" id="UP000250163"/>
    </source>
</evidence>
<dbReference type="EMBL" id="LS483250">
    <property type="protein sequence ID" value="SQD78345.1"/>
    <property type="molecule type" value="Genomic_DNA"/>
</dbReference>
<dbReference type="KEGG" id="mya:MORIYA_1867"/>
<organism evidence="1 2">
    <name type="scientific">Moritella yayanosii</name>
    <dbReference type="NCBI Taxonomy" id="69539"/>
    <lineage>
        <taxon>Bacteria</taxon>
        <taxon>Pseudomonadati</taxon>
        <taxon>Pseudomonadota</taxon>
        <taxon>Gammaproteobacteria</taxon>
        <taxon>Alteromonadales</taxon>
        <taxon>Moritellaceae</taxon>
        <taxon>Moritella</taxon>
    </lineage>
</organism>